<evidence type="ECO:0000256" key="1">
    <source>
        <dbReference type="SAM" id="MobiDB-lite"/>
    </source>
</evidence>
<dbReference type="STRING" id="1891926.Fuma_01349"/>
<dbReference type="PANTHER" id="PTHR30093:SF2">
    <property type="entry name" value="TYPE II SECRETION SYSTEM PROTEIN H"/>
    <property type="match status" value="1"/>
</dbReference>
<dbReference type="PROSITE" id="PS00409">
    <property type="entry name" value="PROKAR_NTER_METHYL"/>
    <property type="match status" value="1"/>
</dbReference>
<name>A0A1P8WCH2_9PLAN</name>
<dbReference type="KEGG" id="fmr:Fuma_01349"/>
<reference evidence="4 5" key="1">
    <citation type="journal article" date="2016" name="Front. Microbiol.">
        <title>Fuerstia marisgermanicae gen. nov., sp. nov., an Unusual Member of the Phylum Planctomycetes from the German Wadden Sea.</title>
        <authorList>
            <person name="Kohn T."/>
            <person name="Heuer A."/>
            <person name="Jogler M."/>
            <person name="Vollmers J."/>
            <person name="Boedeker C."/>
            <person name="Bunk B."/>
            <person name="Rast P."/>
            <person name="Borchert D."/>
            <person name="Glockner I."/>
            <person name="Freese H.M."/>
            <person name="Klenk H.P."/>
            <person name="Overmann J."/>
            <person name="Kaster A.K."/>
            <person name="Rohde M."/>
            <person name="Wiegand S."/>
            <person name="Jogler C."/>
        </authorList>
    </citation>
    <scope>NUCLEOTIDE SEQUENCE [LARGE SCALE GENOMIC DNA]</scope>
    <source>
        <strain evidence="4 5">NH11</strain>
    </source>
</reference>
<dbReference type="Gene3D" id="3.30.700.10">
    <property type="entry name" value="Glycoprotein, Type 4 Pilin"/>
    <property type="match status" value="1"/>
</dbReference>
<protein>
    <submittedName>
        <fullName evidence="4">Putative major pilin subunit</fullName>
    </submittedName>
</protein>
<dbReference type="PANTHER" id="PTHR30093">
    <property type="entry name" value="GENERAL SECRETION PATHWAY PROTEIN G"/>
    <property type="match status" value="1"/>
</dbReference>
<feature type="region of interest" description="Disordered" evidence="1">
    <location>
        <begin position="1"/>
        <end position="51"/>
    </location>
</feature>
<dbReference type="NCBIfam" id="TIGR02532">
    <property type="entry name" value="IV_pilin_GFxxxE"/>
    <property type="match status" value="1"/>
</dbReference>
<dbReference type="RefSeq" id="WP_083731863.1">
    <property type="nucleotide sequence ID" value="NZ_CP017641.1"/>
</dbReference>
<proteinExistence type="predicted"/>
<dbReference type="EMBL" id="CP017641">
    <property type="protein sequence ID" value="APZ91758.1"/>
    <property type="molecule type" value="Genomic_DNA"/>
</dbReference>
<gene>
    <name evidence="4" type="ORF">Fuma_01349</name>
</gene>
<feature type="domain" description="DUF1559" evidence="3">
    <location>
        <begin position="117"/>
        <end position="361"/>
    </location>
</feature>
<keyword evidence="2" id="KW-1133">Transmembrane helix</keyword>
<sequence>MTVQKRSHQVRNSRHQQNPVCDTAIGPGEADAAESPFPRRRVSPRVEQQRLRGGVSLGEADLSDCASRRFAPTAKCLSHSVVNRSPNKVSRGFTLIELLVVIAIIAILISLMLPAVQNAREAARRTQCKNNLCQLGLAIHNYDMSFEMLPPGTVELTGPIRNIPQGYHMSWIVQQLPMMDHSNVFRMVDFDGGAYSDVNQQIRDLTLGAFACPSDYDFRYNVDGVGAVVASSYAGSFGGDNVAIDDANNGLMFRNSSVSFRSIRDGASNTIMIGEKVNPRETKDLGWVSGTSATLRNTGVGINAGWDVANYFAGVSSEKPEPASPPSDTATGGFSSQHAGGAQFIMADGATRFISQSVDPELFSNLGNREDMQLLKEF</sequence>
<evidence type="ECO:0000313" key="5">
    <source>
        <dbReference type="Proteomes" id="UP000187735"/>
    </source>
</evidence>
<dbReference type="Proteomes" id="UP000187735">
    <property type="component" value="Chromosome"/>
</dbReference>
<evidence type="ECO:0000259" key="3">
    <source>
        <dbReference type="Pfam" id="PF07596"/>
    </source>
</evidence>
<dbReference type="Pfam" id="PF07596">
    <property type="entry name" value="SBP_bac_10"/>
    <property type="match status" value="1"/>
</dbReference>
<dbReference type="AlphaFoldDB" id="A0A1P8WCH2"/>
<feature type="transmembrane region" description="Helical" evidence="2">
    <location>
        <begin position="93"/>
        <end position="116"/>
    </location>
</feature>
<dbReference type="OrthoDB" id="255848at2"/>
<dbReference type="InterPro" id="IPR012902">
    <property type="entry name" value="N_methyl_site"/>
</dbReference>
<feature type="compositionally biased region" description="Basic residues" evidence="1">
    <location>
        <begin position="1"/>
        <end position="14"/>
    </location>
</feature>
<dbReference type="NCBIfam" id="TIGR04294">
    <property type="entry name" value="pre_pil_HX9DG"/>
    <property type="match status" value="1"/>
</dbReference>
<evidence type="ECO:0000256" key="2">
    <source>
        <dbReference type="SAM" id="Phobius"/>
    </source>
</evidence>
<dbReference type="SUPFAM" id="SSF54523">
    <property type="entry name" value="Pili subunits"/>
    <property type="match status" value="1"/>
</dbReference>
<organism evidence="4 5">
    <name type="scientific">Fuerstiella marisgermanici</name>
    <dbReference type="NCBI Taxonomy" id="1891926"/>
    <lineage>
        <taxon>Bacteria</taxon>
        <taxon>Pseudomonadati</taxon>
        <taxon>Planctomycetota</taxon>
        <taxon>Planctomycetia</taxon>
        <taxon>Planctomycetales</taxon>
        <taxon>Planctomycetaceae</taxon>
        <taxon>Fuerstiella</taxon>
    </lineage>
</organism>
<dbReference type="Pfam" id="PF07963">
    <property type="entry name" value="N_methyl"/>
    <property type="match status" value="1"/>
</dbReference>
<accession>A0A1P8WCH2</accession>
<keyword evidence="5" id="KW-1185">Reference proteome</keyword>
<dbReference type="InterPro" id="IPR027558">
    <property type="entry name" value="Pre_pil_HX9DG_C"/>
</dbReference>
<keyword evidence="2" id="KW-0472">Membrane</keyword>
<dbReference type="InterPro" id="IPR011453">
    <property type="entry name" value="DUF1559"/>
</dbReference>
<dbReference type="InterPro" id="IPR045584">
    <property type="entry name" value="Pilin-like"/>
</dbReference>
<keyword evidence="2" id="KW-0812">Transmembrane</keyword>
<evidence type="ECO:0000313" key="4">
    <source>
        <dbReference type="EMBL" id="APZ91758.1"/>
    </source>
</evidence>
<feature type="region of interest" description="Disordered" evidence="1">
    <location>
        <begin position="316"/>
        <end position="336"/>
    </location>
</feature>